<feature type="transmembrane region" description="Helical" evidence="1">
    <location>
        <begin position="172"/>
        <end position="192"/>
    </location>
</feature>
<dbReference type="STRING" id="1157490.EL26_15400"/>
<dbReference type="OrthoDB" id="3190532at2"/>
<evidence type="ECO:0000313" key="2">
    <source>
        <dbReference type="EMBL" id="KEO82462.1"/>
    </source>
</evidence>
<dbReference type="PANTHER" id="PTHR37305">
    <property type="entry name" value="INTEGRAL MEMBRANE PROTEIN-RELATED"/>
    <property type="match status" value="1"/>
</dbReference>
<dbReference type="Proteomes" id="UP000027931">
    <property type="component" value="Unassembled WGS sequence"/>
</dbReference>
<dbReference type="EMBL" id="JMIR01000022">
    <property type="protein sequence ID" value="KEO82462.1"/>
    <property type="molecule type" value="Genomic_DNA"/>
</dbReference>
<dbReference type="PANTHER" id="PTHR37305:SF1">
    <property type="entry name" value="MEMBRANE PROTEIN"/>
    <property type="match status" value="1"/>
</dbReference>
<feature type="transmembrane region" description="Helical" evidence="1">
    <location>
        <begin position="57"/>
        <end position="80"/>
    </location>
</feature>
<reference evidence="2 3" key="1">
    <citation type="journal article" date="2013" name="Int. J. Syst. Evol. Microbiol.">
        <title>Tumebacillus flagellatus sp. nov., an alpha-amylase/pullulanase-producing bacterium isolated from cassava wastewater.</title>
        <authorList>
            <person name="Wang Q."/>
            <person name="Xie N."/>
            <person name="Qin Y."/>
            <person name="Shen N."/>
            <person name="Zhu J."/>
            <person name="Mi H."/>
            <person name="Huang R."/>
        </authorList>
    </citation>
    <scope>NUCLEOTIDE SEQUENCE [LARGE SCALE GENOMIC DNA]</scope>
    <source>
        <strain evidence="2 3">GST4</strain>
    </source>
</reference>
<dbReference type="Pfam" id="PF12730">
    <property type="entry name" value="ABC2_membrane_4"/>
    <property type="match status" value="1"/>
</dbReference>
<feature type="transmembrane region" description="Helical" evidence="1">
    <location>
        <begin position="140"/>
        <end position="160"/>
    </location>
</feature>
<keyword evidence="1" id="KW-0472">Membrane</keyword>
<dbReference type="RefSeq" id="WP_052036412.1">
    <property type="nucleotide sequence ID" value="NZ_JMIR01000022.1"/>
</dbReference>
<keyword evidence="1" id="KW-1133">Transmembrane helix</keyword>
<keyword evidence="1" id="KW-0812">Transmembrane</keyword>
<dbReference type="CDD" id="cd21809">
    <property type="entry name" value="ABC-2_lan_permease-like"/>
    <property type="match status" value="1"/>
</dbReference>
<keyword evidence="3" id="KW-1185">Reference proteome</keyword>
<sequence length="237" mass="25805">MWRILASDSLKLRRTWIVALTLLTPVGLMALMTAAYTVSYDTLVKPGQDNWATLIQILHVLTVFSLMLGSGILASIFLGIEHQGHTWKQLMALPISRFQLLVGKFLWLAAMLGISSLLLAVGYVLFGLGFDLGPTPWKMILTECFAPCLAVLPVLALQVWLSSVFHNQALPVLLSVVGMLLSGSASLLPSWLPWSYPQYASPVGHDPKPWLFALLGLGVACAVVLAGASHFAKREVK</sequence>
<name>A0A074M928_9BACL</name>
<comment type="caution">
    <text evidence="2">The sequence shown here is derived from an EMBL/GenBank/DDBJ whole genome shotgun (WGS) entry which is preliminary data.</text>
</comment>
<organism evidence="2 3">
    <name type="scientific">Tumebacillus flagellatus</name>
    <dbReference type="NCBI Taxonomy" id="1157490"/>
    <lineage>
        <taxon>Bacteria</taxon>
        <taxon>Bacillati</taxon>
        <taxon>Bacillota</taxon>
        <taxon>Bacilli</taxon>
        <taxon>Bacillales</taxon>
        <taxon>Alicyclobacillaceae</taxon>
        <taxon>Tumebacillus</taxon>
    </lineage>
</organism>
<protein>
    <recommendedName>
        <fullName evidence="4">Bacitracin ABC transporter permease</fullName>
    </recommendedName>
</protein>
<feature type="transmembrane region" description="Helical" evidence="1">
    <location>
        <begin position="101"/>
        <end position="128"/>
    </location>
</feature>
<feature type="transmembrane region" description="Helical" evidence="1">
    <location>
        <begin position="212"/>
        <end position="232"/>
    </location>
</feature>
<dbReference type="eggNOG" id="COG4200">
    <property type="taxonomic scope" value="Bacteria"/>
</dbReference>
<feature type="transmembrane region" description="Helical" evidence="1">
    <location>
        <begin position="16"/>
        <end position="37"/>
    </location>
</feature>
<evidence type="ECO:0000313" key="3">
    <source>
        <dbReference type="Proteomes" id="UP000027931"/>
    </source>
</evidence>
<gene>
    <name evidence="2" type="ORF">EL26_15400</name>
</gene>
<proteinExistence type="predicted"/>
<evidence type="ECO:0008006" key="4">
    <source>
        <dbReference type="Google" id="ProtNLM"/>
    </source>
</evidence>
<dbReference type="AlphaFoldDB" id="A0A074M928"/>
<evidence type="ECO:0000256" key="1">
    <source>
        <dbReference type="SAM" id="Phobius"/>
    </source>
</evidence>
<accession>A0A074M928</accession>